<dbReference type="InterPro" id="IPR036390">
    <property type="entry name" value="WH_DNA-bd_sf"/>
</dbReference>
<sequence>MIEVAKHDTIGDTAYRNIRNDIIFGRLKPSERLRLEPLRRRYNVSVTTLREILNRLTSDGFVVAEGQKGFEVAPVSDSDLREVADLRILLECHALERSFAQGDLDWEAGVVAAYHKLHVLEKQMMAGETSVRENWKNADWQFHRALIGGCGSRRLMELHGSVFDKYLRYQMLTLTFRGEKAAAEHRSLLDAALAHDAAAAARVLRDHILGGVEHSIANREPGKK</sequence>
<protein>
    <submittedName>
        <fullName evidence="5">GntR family transcriptional regulator</fullName>
    </submittedName>
</protein>
<dbReference type="EMBL" id="SJST01000001">
    <property type="protein sequence ID" value="TCD16695.1"/>
    <property type="molecule type" value="Genomic_DNA"/>
</dbReference>
<accession>A0A4R0PFR8</accession>
<dbReference type="InterPro" id="IPR036388">
    <property type="entry name" value="WH-like_DNA-bd_sf"/>
</dbReference>
<dbReference type="SMART" id="SM00895">
    <property type="entry name" value="FCD"/>
    <property type="match status" value="1"/>
</dbReference>
<dbReference type="GO" id="GO:0003677">
    <property type="term" value="F:DNA binding"/>
    <property type="evidence" value="ECO:0007669"/>
    <property type="project" value="UniProtKB-KW"/>
</dbReference>
<reference evidence="5 6" key="1">
    <citation type="journal article" date="2015" name="Antonie Van Leeuwenhoek">
        <title>Oricola cellulosilytica gen. nov., sp. nov., a cellulose-degrading bacterium of the family Phyllobacteriaceae isolated from surface seashore water, and emended descriptions of Mesorhizobium loti and Phyllobacterium myrsinacearum.</title>
        <authorList>
            <person name="Hameed A."/>
            <person name="Shahina M."/>
            <person name="Lai W.A."/>
            <person name="Lin S.Y."/>
            <person name="Young L.S."/>
            <person name="Liu Y.C."/>
            <person name="Hsu Y.H."/>
            <person name="Young C.C."/>
        </authorList>
    </citation>
    <scope>NUCLEOTIDE SEQUENCE [LARGE SCALE GENOMIC DNA]</scope>
    <source>
        <strain evidence="5 6">KCTC 52183</strain>
    </source>
</reference>
<keyword evidence="2" id="KW-0238">DNA-binding</keyword>
<dbReference type="Proteomes" id="UP000291301">
    <property type="component" value="Unassembled WGS sequence"/>
</dbReference>
<feature type="domain" description="HTH gntR-type" evidence="4">
    <location>
        <begin position="8"/>
        <end position="75"/>
    </location>
</feature>
<evidence type="ECO:0000256" key="1">
    <source>
        <dbReference type="ARBA" id="ARBA00023015"/>
    </source>
</evidence>
<gene>
    <name evidence="5" type="ORF">E0D97_04600</name>
</gene>
<dbReference type="OrthoDB" id="8680240at2"/>
<dbReference type="PANTHER" id="PTHR43537:SF20">
    <property type="entry name" value="HTH-TYPE TRANSCRIPTIONAL REPRESSOR GLAR"/>
    <property type="match status" value="1"/>
</dbReference>
<evidence type="ECO:0000313" key="5">
    <source>
        <dbReference type="EMBL" id="TCD16695.1"/>
    </source>
</evidence>
<dbReference type="AlphaFoldDB" id="A0A4R0PFR8"/>
<dbReference type="RefSeq" id="WP_131565780.1">
    <property type="nucleotide sequence ID" value="NZ_JAINFK010000001.1"/>
</dbReference>
<dbReference type="InterPro" id="IPR000524">
    <property type="entry name" value="Tscrpt_reg_HTH_GntR"/>
</dbReference>
<keyword evidence="1" id="KW-0805">Transcription regulation</keyword>
<dbReference type="InterPro" id="IPR011711">
    <property type="entry name" value="GntR_C"/>
</dbReference>
<dbReference type="SMART" id="SM00345">
    <property type="entry name" value="HTH_GNTR"/>
    <property type="match status" value="1"/>
</dbReference>
<name>A0A4R0PFR8_9HYPH</name>
<evidence type="ECO:0000259" key="4">
    <source>
        <dbReference type="PROSITE" id="PS50949"/>
    </source>
</evidence>
<dbReference type="Pfam" id="PF07729">
    <property type="entry name" value="FCD"/>
    <property type="match status" value="1"/>
</dbReference>
<dbReference type="GO" id="GO:0003700">
    <property type="term" value="F:DNA-binding transcription factor activity"/>
    <property type="evidence" value="ECO:0007669"/>
    <property type="project" value="InterPro"/>
</dbReference>
<evidence type="ECO:0000313" key="6">
    <source>
        <dbReference type="Proteomes" id="UP000291301"/>
    </source>
</evidence>
<evidence type="ECO:0000256" key="3">
    <source>
        <dbReference type="ARBA" id="ARBA00023163"/>
    </source>
</evidence>
<dbReference type="Pfam" id="PF00392">
    <property type="entry name" value="GntR"/>
    <property type="match status" value="1"/>
</dbReference>
<comment type="caution">
    <text evidence="5">The sequence shown here is derived from an EMBL/GenBank/DDBJ whole genome shotgun (WGS) entry which is preliminary data.</text>
</comment>
<organism evidence="5 6">
    <name type="scientific">Oricola cellulosilytica</name>
    <dbReference type="NCBI Taxonomy" id="1429082"/>
    <lineage>
        <taxon>Bacteria</taxon>
        <taxon>Pseudomonadati</taxon>
        <taxon>Pseudomonadota</taxon>
        <taxon>Alphaproteobacteria</taxon>
        <taxon>Hyphomicrobiales</taxon>
        <taxon>Ahrensiaceae</taxon>
        <taxon>Oricola</taxon>
    </lineage>
</organism>
<evidence type="ECO:0000256" key="2">
    <source>
        <dbReference type="ARBA" id="ARBA00023125"/>
    </source>
</evidence>
<dbReference type="PROSITE" id="PS50949">
    <property type="entry name" value="HTH_GNTR"/>
    <property type="match status" value="1"/>
</dbReference>
<keyword evidence="3" id="KW-0804">Transcription</keyword>
<dbReference type="Gene3D" id="1.10.10.10">
    <property type="entry name" value="Winged helix-like DNA-binding domain superfamily/Winged helix DNA-binding domain"/>
    <property type="match status" value="1"/>
</dbReference>
<dbReference type="PANTHER" id="PTHR43537">
    <property type="entry name" value="TRANSCRIPTIONAL REGULATOR, GNTR FAMILY"/>
    <property type="match status" value="1"/>
</dbReference>
<keyword evidence="6" id="KW-1185">Reference proteome</keyword>
<dbReference type="Gene3D" id="1.20.120.530">
    <property type="entry name" value="GntR ligand-binding domain-like"/>
    <property type="match status" value="1"/>
</dbReference>
<dbReference type="InterPro" id="IPR008920">
    <property type="entry name" value="TF_FadR/GntR_C"/>
</dbReference>
<dbReference type="SUPFAM" id="SSF46785">
    <property type="entry name" value="Winged helix' DNA-binding domain"/>
    <property type="match status" value="1"/>
</dbReference>
<dbReference type="SUPFAM" id="SSF48008">
    <property type="entry name" value="GntR ligand-binding domain-like"/>
    <property type="match status" value="1"/>
</dbReference>
<proteinExistence type="predicted"/>